<dbReference type="GeneID" id="40069881"/>
<name>A0A0U4JQQ8_9CAUD</name>
<dbReference type="Pfam" id="PF25681">
    <property type="entry name" value="Phage_TTP_17"/>
    <property type="match status" value="1"/>
</dbReference>
<dbReference type="InterPro" id="IPR013783">
    <property type="entry name" value="Ig-like_fold"/>
</dbReference>
<dbReference type="SUPFAM" id="SSF81296">
    <property type="entry name" value="E set domains"/>
    <property type="match status" value="1"/>
</dbReference>
<accession>A0A0U4JQQ8</accession>
<sequence>MSVDATNVLTGAPDQLTTGPILSAPRGAVLPTSLEDVIGPEFKDSGYIGEDGLTLTPERSTEAIKDWSGAIVRQILTEFGTTLAWAHLETNEASLKNYFGDDNVTVQAATASEGKRIAAKLAGTEMPRKSYLYKIKDGDARVLIVVPDGQVTETGEVSFVKSGAILWPVTLTTYPDKDGVNVYVYLDDGQVLVAGIPVIKSATPKDAAAGSLVTITGTRFTGATAVKFGAVAASAFTVIDDDTIVATVPAGAAGSAPVKVTNATGESAAFAYTRGA</sequence>
<evidence type="ECO:0000313" key="3">
    <source>
        <dbReference type="Proteomes" id="UP000223164"/>
    </source>
</evidence>
<dbReference type="InterPro" id="IPR058154">
    <property type="entry name" value="Bxb1_TTP-like"/>
</dbReference>
<dbReference type="EMBL" id="KU160644">
    <property type="protein sequence ID" value="ALY08859.1"/>
    <property type="molecule type" value="Genomic_DNA"/>
</dbReference>
<dbReference type="InterPro" id="IPR014756">
    <property type="entry name" value="Ig_E-set"/>
</dbReference>
<proteinExistence type="predicted"/>
<dbReference type="OrthoDB" id="6520at10239"/>
<dbReference type="InterPro" id="IPR002909">
    <property type="entry name" value="IPT_dom"/>
</dbReference>
<dbReference type="Proteomes" id="UP000223164">
    <property type="component" value="Segment"/>
</dbReference>
<dbReference type="RefSeq" id="YP_009594359.1">
    <property type="nucleotide sequence ID" value="NC_041876.1"/>
</dbReference>
<keyword evidence="3" id="KW-1185">Reference proteome</keyword>
<evidence type="ECO:0000259" key="1">
    <source>
        <dbReference type="Pfam" id="PF01833"/>
    </source>
</evidence>
<dbReference type="KEGG" id="vg:40069881"/>
<evidence type="ECO:0000313" key="2">
    <source>
        <dbReference type="EMBL" id="ALY08859.1"/>
    </source>
</evidence>
<protein>
    <submittedName>
        <fullName evidence="2">Major tail protein</fullName>
    </submittedName>
</protein>
<gene>
    <name evidence="2" type="primary">13</name>
    <name evidence="2" type="ORF">GALAXY_13</name>
</gene>
<reference evidence="2 3" key="1">
    <citation type="submission" date="2015-11" db="EMBL/GenBank/DDBJ databases">
        <authorList>
            <person name="Park Y."/>
            <person name="Guerrero C.A."/>
            <person name="Garlena R.A."/>
            <person name="Russell D.A."/>
            <person name="Pope W.H."/>
            <person name="Jacobs-Sera D."/>
            <person name="Hendrix R.W."/>
            <person name="Hatfull G.F."/>
        </authorList>
    </citation>
    <scope>NUCLEOTIDE SEQUENCE [LARGE SCALE GENOMIC DNA]</scope>
</reference>
<feature type="domain" description="IPT/TIG" evidence="1">
    <location>
        <begin position="197"/>
        <end position="265"/>
    </location>
</feature>
<dbReference type="Gene3D" id="2.60.40.10">
    <property type="entry name" value="Immunoglobulins"/>
    <property type="match status" value="1"/>
</dbReference>
<organism evidence="2 3">
    <name type="scientific">Arthrobacter phage Galaxy</name>
    <dbReference type="NCBI Taxonomy" id="1772326"/>
    <lineage>
        <taxon>Viruses</taxon>
        <taxon>Duplodnaviria</taxon>
        <taxon>Heunggongvirae</taxon>
        <taxon>Uroviricota</taxon>
        <taxon>Caudoviricetes</taxon>
        <taxon>Galaxyvirus</taxon>
        <taxon>Galaxyvirus galaxy</taxon>
    </lineage>
</organism>
<dbReference type="Pfam" id="PF01833">
    <property type="entry name" value="TIG"/>
    <property type="match status" value="1"/>
</dbReference>